<accession>A0A8J2KN89</accession>
<protein>
    <submittedName>
        <fullName evidence="3">Uncharacterized protein</fullName>
    </submittedName>
</protein>
<feature type="compositionally biased region" description="Basic and acidic residues" evidence="1">
    <location>
        <begin position="81"/>
        <end position="103"/>
    </location>
</feature>
<feature type="non-terminal residue" evidence="3">
    <location>
        <position position="118"/>
    </location>
</feature>
<evidence type="ECO:0000256" key="1">
    <source>
        <dbReference type="SAM" id="MobiDB-lite"/>
    </source>
</evidence>
<keyword evidence="4" id="KW-1185">Reference proteome</keyword>
<dbReference type="EMBL" id="CAJVCH010468672">
    <property type="protein sequence ID" value="CAG7820088.1"/>
    <property type="molecule type" value="Genomic_DNA"/>
</dbReference>
<feature type="region of interest" description="Disordered" evidence="1">
    <location>
        <begin position="22"/>
        <end position="118"/>
    </location>
</feature>
<feature type="compositionally biased region" description="Low complexity" evidence="1">
    <location>
        <begin position="41"/>
        <end position="56"/>
    </location>
</feature>
<sequence length="118" mass="13285">MKSRGKIVEQVTVILWLSCQCQGQGTSSGPQFQQSNSQPLQGFSFNSNNGNPFQQQRGQEDRSPFFSPNAVDTDRAFIGPIDREGSRDRERARDRDRSRDRNRVSFGDPNFSGNVFPG</sequence>
<dbReference type="AlphaFoldDB" id="A0A8J2KN89"/>
<evidence type="ECO:0000313" key="3">
    <source>
        <dbReference type="EMBL" id="CAG7820088.1"/>
    </source>
</evidence>
<dbReference type="Proteomes" id="UP000708208">
    <property type="component" value="Unassembled WGS sequence"/>
</dbReference>
<proteinExistence type="predicted"/>
<reference evidence="3" key="1">
    <citation type="submission" date="2021-06" db="EMBL/GenBank/DDBJ databases">
        <authorList>
            <person name="Hodson N. C."/>
            <person name="Mongue J. A."/>
            <person name="Jaron S. K."/>
        </authorList>
    </citation>
    <scope>NUCLEOTIDE SEQUENCE</scope>
</reference>
<name>A0A8J2KN89_9HEXA</name>
<feature type="chain" id="PRO_5035294196" evidence="2">
    <location>
        <begin position="24"/>
        <end position="118"/>
    </location>
</feature>
<organism evidence="3 4">
    <name type="scientific">Allacma fusca</name>
    <dbReference type="NCBI Taxonomy" id="39272"/>
    <lineage>
        <taxon>Eukaryota</taxon>
        <taxon>Metazoa</taxon>
        <taxon>Ecdysozoa</taxon>
        <taxon>Arthropoda</taxon>
        <taxon>Hexapoda</taxon>
        <taxon>Collembola</taxon>
        <taxon>Symphypleona</taxon>
        <taxon>Sminthuridae</taxon>
        <taxon>Allacma</taxon>
    </lineage>
</organism>
<gene>
    <name evidence="3" type="ORF">AFUS01_LOCUS30496</name>
</gene>
<evidence type="ECO:0000313" key="4">
    <source>
        <dbReference type="Proteomes" id="UP000708208"/>
    </source>
</evidence>
<evidence type="ECO:0000256" key="2">
    <source>
        <dbReference type="SAM" id="SignalP"/>
    </source>
</evidence>
<keyword evidence="2" id="KW-0732">Signal</keyword>
<comment type="caution">
    <text evidence="3">The sequence shown here is derived from an EMBL/GenBank/DDBJ whole genome shotgun (WGS) entry which is preliminary data.</text>
</comment>
<feature type="signal peptide" evidence="2">
    <location>
        <begin position="1"/>
        <end position="23"/>
    </location>
</feature>
<feature type="compositionally biased region" description="Polar residues" evidence="1">
    <location>
        <begin position="22"/>
        <end position="40"/>
    </location>
</feature>